<dbReference type="Gene3D" id="3.40.50.2300">
    <property type="match status" value="2"/>
</dbReference>
<evidence type="ECO:0000313" key="5">
    <source>
        <dbReference type="EMBL" id="MBB4145746.1"/>
    </source>
</evidence>
<name>A0A7W6LK73_9HYPH</name>
<dbReference type="GO" id="GO:0000976">
    <property type="term" value="F:transcription cis-regulatory region binding"/>
    <property type="evidence" value="ECO:0007669"/>
    <property type="project" value="TreeGrafter"/>
</dbReference>
<dbReference type="RefSeq" id="WP_165137328.1">
    <property type="nucleotide sequence ID" value="NZ_CP049251.1"/>
</dbReference>
<proteinExistence type="predicted"/>
<dbReference type="EMBL" id="JACIEC010000010">
    <property type="protein sequence ID" value="MBB4145746.1"/>
    <property type="molecule type" value="Genomic_DNA"/>
</dbReference>
<dbReference type="SUPFAM" id="SSF53822">
    <property type="entry name" value="Periplasmic binding protein-like I"/>
    <property type="match status" value="1"/>
</dbReference>
<protein>
    <submittedName>
        <fullName evidence="5">LacI family transcriptional regulator</fullName>
    </submittedName>
</protein>
<dbReference type="Proteomes" id="UP000519897">
    <property type="component" value="Unassembled WGS sequence"/>
</dbReference>
<comment type="caution">
    <text evidence="5">The sequence shown here is derived from an EMBL/GenBank/DDBJ whole genome shotgun (WGS) entry which is preliminary data.</text>
</comment>
<accession>A0A7W6LK73</accession>
<dbReference type="InterPro" id="IPR010982">
    <property type="entry name" value="Lambda_DNA-bd_dom_sf"/>
</dbReference>
<dbReference type="InterPro" id="IPR000843">
    <property type="entry name" value="HTH_LacI"/>
</dbReference>
<dbReference type="GO" id="GO:0003700">
    <property type="term" value="F:DNA-binding transcription factor activity"/>
    <property type="evidence" value="ECO:0007669"/>
    <property type="project" value="TreeGrafter"/>
</dbReference>
<dbReference type="CDD" id="cd01392">
    <property type="entry name" value="HTH_LacI"/>
    <property type="match status" value="1"/>
</dbReference>
<keyword evidence="6" id="KW-1185">Reference proteome</keyword>
<evidence type="ECO:0000256" key="1">
    <source>
        <dbReference type="ARBA" id="ARBA00023015"/>
    </source>
</evidence>
<organism evidence="5 6">
    <name type="scientific">Rhizobium rhizoryzae</name>
    <dbReference type="NCBI Taxonomy" id="451876"/>
    <lineage>
        <taxon>Bacteria</taxon>
        <taxon>Pseudomonadati</taxon>
        <taxon>Pseudomonadota</taxon>
        <taxon>Alphaproteobacteria</taxon>
        <taxon>Hyphomicrobiales</taxon>
        <taxon>Rhizobiaceae</taxon>
        <taxon>Rhizobium/Agrobacterium group</taxon>
        <taxon>Rhizobium</taxon>
    </lineage>
</organism>
<evidence type="ECO:0000259" key="4">
    <source>
        <dbReference type="PROSITE" id="PS50932"/>
    </source>
</evidence>
<dbReference type="Pfam" id="PF00532">
    <property type="entry name" value="Peripla_BP_1"/>
    <property type="match status" value="1"/>
</dbReference>
<sequence length="353" mass="37878">MTRKRTDQTTNATAPTSADVARLAGVSQATISLVLNGRDSAVRISPETRERVISAAATLGYTPNHAARSLRQRRTKIITFVLPTLENPYFLEIVSAAQAEASRQGYSVTIISSRNELSEFHTALLLHGAAYDGIIVAGHNNCSAPELPALVKRGVGVVVLQEPSPAPGIHSVRVDLERGGYLATRHLIELGHRRIAHFTQALRNSHGGHDRIDGYLRALSEAGLPFEEDLVVVTENSLSGGVEALDKVLALPKPPTALFAYNDRLAIGALHGLRTKGLKVPEDFAVVGFDGIAFGGYTSPTLTTVDSSREELGKLAMQAVIDAIEKKEGRKDHLLPVRLLVRESCGGAHTDQG</sequence>
<dbReference type="Gene3D" id="1.10.260.40">
    <property type="entry name" value="lambda repressor-like DNA-binding domains"/>
    <property type="match status" value="1"/>
</dbReference>
<dbReference type="InterPro" id="IPR001761">
    <property type="entry name" value="Peripla_BP/Lac1_sug-bd_dom"/>
</dbReference>
<keyword evidence="1" id="KW-0805">Transcription regulation</keyword>
<feature type="domain" description="HTH lacI-type" evidence="4">
    <location>
        <begin position="15"/>
        <end position="72"/>
    </location>
</feature>
<dbReference type="InterPro" id="IPR028082">
    <property type="entry name" value="Peripla_BP_I"/>
</dbReference>
<dbReference type="PANTHER" id="PTHR30146:SF109">
    <property type="entry name" value="HTH-TYPE TRANSCRIPTIONAL REGULATOR GALS"/>
    <property type="match status" value="1"/>
</dbReference>
<dbReference type="CDD" id="cd06267">
    <property type="entry name" value="PBP1_LacI_sugar_binding-like"/>
    <property type="match status" value="1"/>
</dbReference>
<reference evidence="5 6" key="1">
    <citation type="submission" date="2020-08" db="EMBL/GenBank/DDBJ databases">
        <title>Genomic Encyclopedia of Type Strains, Phase IV (KMG-IV): sequencing the most valuable type-strain genomes for metagenomic binning, comparative biology and taxonomic classification.</title>
        <authorList>
            <person name="Goeker M."/>
        </authorList>
    </citation>
    <scope>NUCLEOTIDE SEQUENCE [LARGE SCALE GENOMIC DNA]</scope>
    <source>
        <strain evidence="5 6">DSM 29514</strain>
    </source>
</reference>
<dbReference type="PANTHER" id="PTHR30146">
    <property type="entry name" value="LACI-RELATED TRANSCRIPTIONAL REPRESSOR"/>
    <property type="match status" value="1"/>
</dbReference>
<keyword evidence="2" id="KW-0238">DNA-binding</keyword>
<dbReference type="PROSITE" id="PS50932">
    <property type="entry name" value="HTH_LACI_2"/>
    <property type="match status" value="1"/>
</dbReference>
<evidence type="ECO:0000313" key="6">
    <source>
        <dbReference type="Proteomes" id="UP000519897"/>
    </source>
</evidence>
<gene>
    <name evidence="5" type="ORF">GGQ72_004311</name>
</gene>
<keyword evidence="3" id="KW-0804">Transcription</keyword>
<dbReference type="AlphaFoldDB" id="A0A7W6LK73"/>
<evidence type="ECO:0000256" key="3">
    <source>
        <dbReference type="ARBA" id="ARBA00023163"/>
    </source>
</evidence>
<dbReference type="Pfam" id="PF00356">
    <property type="entry name" value="LacI"/>
    <property type="match status" value="1"/>
</dbReference>
<evidence type="ECO:0000256" key="2">
    <source>
        <dbReference type="ARBA" id="ARBA00023125"/>
    </source>
</evidence>
<dbReference type="SMART" id="SM00354">
    <property type="entry name" value="HTH_LACI"/>
    <property type="match status" value="1"/>
</dbReference>
<dbReference type="SUPFAM" id="SSF47413">
    <property type="entry name" value="lambda repressor-like DNA-binding domains"/>
    <property type="match status" value="1"/>
</dbReference>